<dbReference type="RefSeq" id="WP_052629631.1">
    <property type="nucleotide sequence ID" value="NZ_CP011144.1"/>
</dbReference>
<dbReference type="EMBL" id="CP011144">
    <property type="protein sequence ID" value="AKC85585.1"/>
    <property type="molecule type" value="Genomic_DNA"/>
</dbReference>
<evidence type="ECO:0000256" key="11">
    <source>
        <dbReference type="ARBA" id="ARBA00022827"/>
    </source>
</evidence>
<feature type="active site" evidence="20">
    <location>
        <position position="168"/>
    </location>
</feature>
<dbReference type="AlphaFoldDB" id="A0A0E3UM04"/>
<evidence type="ECO:0000256" key="18">
    <source>
        <dbReference type="ARBA" id="ARBA00031026"/>
    </source>
</evidence>
<dbReference type="GO" id="GO:0071949">
    <property type="term" value="F:FAD binding"/>
    <property type="evidence" value="ECO:0007669"/>
    <property type="project" value="InterPro"/>
</dbReference>
<keyword evidence="23" id="KW-1185">Reference proteome</keyword>
<dbReference type="PATRIC" id="fig|314722.6.peg.252"/>
<dbReference type="InterPro" id="IPR003170">
    <property type="entry name" value="MurB"/>
</dbReference>
<sequence>MTALFRLLHDADLSARNTFRVPARAPWLLEVNDPGSLAEALDLEQVRGLPLLMLGGGSNLLFAGDAPGVVVALRACGMAIIGDRGDRAIVRAEAGADWHGLVMWSLDQGLCGLENLALIPGSVGAAPIQNIGAYGVEIGERIVAVEAWDRDAARMLRLDRAGCAFGYRDSAFKRQPERWIVTAVELELPRGAAPRLDYAGIGEELAAMGVATPAARDVAEAVIRIRRRKLPDPAVVGNAGSFFKNPIVPAAQAQALQDANPRLPAFPGDGDGTRKLSAAWLIDACGWKGTREGDAGVSAAHALVLVNHGDASGLHLLELARRIAGSVRERFGVALEPEPRIVGAGW</sequence>
<dbReference type="NCBIfam" id="NF000755">
    <property type="entry name" value="PRK00046.1"/>
    <property type="match status" value="1"/>
</dbReference>
<dbReference type="HAMAP" id="MF_00037">
    <property type="entry name" value="MurB"/>
    <property type="match status" value="1"/>
</dbReference>
<dbReference type="InterPro" id="IPR006094">
    <property type="entry name" value="Oxid_FAD_bind_N"/>
</dbReference>
<evidence type="ECO:0000256" key="20">
    <source>
        <dbReference type="HAMAP-Rule" id="MF_00037"/>
    </source>
</evidence>
<evidence type="ECO:0000256" key="3">
    <source>
        <dbReference type="ARBA" id="ARBA00004496"/>
    </source>
</evidence>
<dbReference type="PANTHER" id="PTHR21071:SF4">
    <property type="entry name" value="UDP-N-ACETYLENOLPYRUVOYLGLUCOSAMINE REDUCTASE"/>
    <property type="match status" value="1"/>
</dbReference>
<dbReference type="InterPro" id="IPR036635">
    <property type="entry name" value="MurB_C_sf"/>
</dbReference>
<evidence type="ECO:0000256" key="17">
    <source>
        <dbReference type="ARBA" id="ARBA00023316"/>
    </source>
</evidence>
<dbReference type="InterPro" id="IPR011601">
    <property type="entry name" value="MurB_C"/>
</dbReference>
<comment type="pathway">
    <text evidence="4 20">Cell wall biogenesis; peptidoglycan biosynthesis.</text>
</comment>
<keyword evidence="12 20" id="KW-0521">NADP</keyword>
<dbReference type="Pfam" id="PF01565">
    <property type="entry name" value="FAD_binding_4"/>
    <property type="match status" value="1"/>
</dbReference>
<protein>
    <recommendedName>
        <fullName evidence="7 20">UDP-N-acetylenolpyruvoylglucosamine reductase</fullName>
        <ecNumber evidence="6 20">1.3.1.98</ecNumber>
    </recommendedName>
    <alternativeName>
        <fullName evidence="18 20">UDP-N-acetylmuramate dehydrogenase</fullName>
    </alternativeName>
</protein>
<evidence type="ECO:0000256" key="12">
    <source>
        <dbReference type="ARBA" id="ARBA00022857"/>
    </source>
</evidence>
<evidence type="ECO:0000256" key="8">
    <source>
        <dbReference type="ARBA" id="ARBA00022490"/>
    </source>
</evidence>
<evidence type="ECO:0000256" key="7">
    <source>
        <dbReference type="ARBA" id="ARBA00015188"/>
    </source>
</evidence>
<evidence type="ECO:0000256" key="9">
    <source>
        <dbReference type="ARBA" id="ARBA00022618"/>
    </source>
</evidence>
<dbReference type="InterPro" id="IPR036318">
    <property type="entry name" value="FAD-bd_PCMH-like_sf"/>
</dbReference>
<evidence type="ECO:0000256" key="1">
    <source>
        <dbReference type="ARBA" id="ARBA00001974"/>
    </source>
</evidence>
<keyword evidence="14 20" id="KW-0573">Peptidoglycan synthesis</keyword>
<dbReference type="Gene3D" id="3.90.78.10">
    <property type="entry name" value="UDP-N-acetylenolpyruvoylglucosamine reductase, C-terminal domain"/>
    <property type="match status" value="1"/>
</dbReference>
<dbReference type="EC" id="1.3.1.98" evidence="6 20"/>
<proteinExistence type="inferred from homology"/>
<evidence type="ECO:0000259" key="21">
    <source>
        <dbReference type="PROSITE" id="PS51387"/>
    </source>
</evidence>
<comment type="cofactor">
    <cofactor evidence="1 20">
        <name>FAD</name>
        <dbReference type="ChEBI" id="CHEBI:57692"/>
    </cofactor>
</comment>
<dbReference type="Pfam" id="PF02873">
    <property type="entry name" value="MurB_C"/>
    <property type="match status" value="1"/>
</dbReference>
<dbReference type="GO" id="GO:0051301">
    <property type="term" value="P:cell division"/>
    <property type="evidence" value="ECO:0007669"/>
    <property type="project" value="UniProtKB-KW"/>
</dbReference>
<feature type="active site" description="Proton donor" evidence="20">
    <location>
        <position position="241"/>
    </location>
</feature>
<feature type="active site" evidence="20">
    <location>
        <position position="338"/>
    </location>
</feature>
<comment type="function">
    <text evidence="2 20">Cell wall formation.</text>
</comment>
<evidence type="ECO:0000256" key="4">
    <source>
        <dbReference type="ARBA" id="ARBA00004752"/>
    </source>
</evidence>
<dbReference type="NCBIfam" id="NF010478">
    <property type="entry name" value="PRK13903.1"/>
    <property type="match status" value="1"/>
</dbReference>
<dbReference type="Gene3D" id="3.30.43.10">
    <property type="entry name" value="Uridine Diphospho-n-acetylenolpyruvylglucosamine Reductase, domain 2"/>
    <property type="match status" value="1"/>
</dbReference>
<dbReference type="GO" id="GO:0008762">
    <property type="term" value="F:UDP-N-acetylmuramate dehydrogenase activity"/>
    <property type="evidence" value="ECO:0007669"/>
    <property type="project" value="UniProtKB-UniRule"/>
</dbReference>
<dbReference type="Proteomes" id="UP000033067">
    <property type="component" value="Chromosome"/>
</dbReference>
<keyword evidence="10 20" id="KW-0285">Flavoprotein</keyword>
<keyword evidence="11 20" id="KW-0274">FAD</keyword>
<gene>
    <name evidence="20" type="primary">murB</name>
    <name evidence="22" type="ORF">WQ53_01200</name>
</gene>
<dbReference type="UniPathway" id="UPA00219"/>
<dbReference type="InterPro" id="IPR016166">
    <property type="entry name" value="FAD-bd_PCMH"/>
</dbReference>
<dbReference type="KEGG" id="psuw:WQ53_01200"/>
<evidence type="ECO:0000256" key="10">
    <source>
        <dbReference type="ARBA" id="ARBA00022630"/>
    </source>
</evidence>
<keyword evidence="9 20" id="KW-0132">Cell division</keyword>
<evidence type="ECO:0000256" key="2">
    <source>
        <dbReference type="ARBA" id="ARBA00003921"/>
    </source>
</evidence>
<dbReference type="GO" id="GO:0071555">
    <property type="term" value="P:cell wall organization"/>
    <property type="evidence" value="ECO:0007669"/>
    <property type="project" value="UniProtKB-KW"/>
</dbReference>
<dbReference type="Gene3D" id="3.30.465.10">
    <property type="match status" value="1"/>
</dbReference>
<evidence type="ECO:0000313" key="23">
    <source>
        <dbReference type="Proteomes" id="UP000033067"/>
    </source>
</evidence>
<accession>A0A0E3UM04</accession>
<dbReference type="GO" id="GO:0009252">
    <property type="term" value="P:peptidoglycan biosynthetic process"/>
    <property type="evidence" value="ECO:0007669"/>
    <property type="project" value="UniProtKB-UniRule"/>
</dbReference>
<evidence type="ECO:0000256" key="13">
    <source>
        <dbReference type="ARBA" id="ARBA00022960"/>
    </source>
</evidence>
<keyword evidence="15 20" id="KW-0560">Oxidoreductase</keyword>
<evidence type="ECO:0000256" key="19">
    <source>
        <dbReference type="ARBA" id="ARBA00048914"/>
    </source>
</evidence>
<evidence type="ECO:0000256" key="15">
    <source>
        <dbReference type="ARBA" id="ARBA00023002"/>
    </source>
</evidence>
<organism evidence="22 23">
    <name type="scientific">Pseudoxanthomonas suwonensis</name>
    <dbReference type="NCBI Taxonomy" id="314722"/>
    <lineage>
        <taxon>Bacteria</taxon>
        <taxon>Pseudomonadati</taxon>
        <taxon>Pseudomonadota</taxon>
        <taxon>Gammaproteobacteria</taxon>
        <taxon>Lysobacterales</taxon>
        <taxon>Lysobacteraceae</taxon>
        <taxon>Pseudoxanthomonas</taxon>
    </lineage>
</organism>
<evidence type="ECO:0000256" key="6">
    <source>
        <dbReference type="ARBA" id="ARBA00012518"/>
    </source>
</evidence>
<dbReference type="SUPFAM" id="SSF56194">
    <property type="entry name" value="Uridine diphospho-N-Acetylenolpyruvylglucosamine reductase, MurB, C-terminal domain"/>
    <property type="match status" value="1"/>
</dbReference>
<comment type="similarity">
    <text evidence="5 20">Belongs to the MurB family.</text>
</comment>
<feature type="domain" description="FAD-binding PCMH-type" evidence="21">
    <location>
        <begin position="20"/>
        <end position="191"/>
    </location>
</feature>
<name>A0A0E3UM04_9GAMM</name>
<comment type="catalytic activity">
    <reaction evidence="19 20">
        <text>UDP-N-acetyl-alpha-D-muramate + NADP(+) = UDP-N-acetyl-3-O-(1-carboxyvinyl)-alpha-D-glucosamine + NADPH + H(+)</text>
        <dbReference type="Rhea" id="RHEA:12248"/>
        <dbReference type="ChEBI" id="CHEBI:15378"/>
        <dbReference type="ChEBI" id="CHEBI:57783"/>
        <dbReference type="ChEBI" id="CHEBI:58349"/>
        <dbReference type="ChEBI" id="CHEBI:68483"/>
        <dbReference type="ChEBI" id="CHEBI:70757"/>
        <dbReference type="EC" id="1.3.1.98"/>
    </reaction>
</comment>
<dbReference type="SUPFAM" id="SSF56176">
    <property type="entry name" value="FAD-binding/transporter-associated domain-like"/>
    <property type="match status" value="1"/>
</dbReference>
<evidence type="ECO:0000256" key="14">
    <source>
        <dbReference type="ARBA" id="ARBA00022984"/>
    </source>
</evidence>
<dbReference type="GO" id="GO:0008360">
    <property type="term" value="P:regulation of cell shape"/>
    <property type="evidence" value="ECO:0007669"/>
    <property type="project" value="UniProtKB-KW"/>
</dbReference>
<evidence type="ECO:0000256" key="16">
    <source>
        <dbReference type="ARBA" id="ARBA00023306"/>
    </source>
</evidence>
<keyword evidence="8 20" id="KW-0963">Cytoplasm</keyword>
<dbReference type="NCBIfam" id="TIGR00179">
    <property type="entry name" value="murB"/>
    <property type="match status" value="1"/>
</dbReference>
<dbReference type="OrthoDB" id="9804753at2"/>
<dbReference type="PROSITE" id="PS51387">
    <property type="entry name" value="FAD_PCMH"/>
    <property type="match status" value="1"/>
</dbReference>
<dbReference type="PANTHER" id="PTHR21071">
    <property type="entry name" value="UDP-N-ACETYLENOLPYRUVOYLGLUCOSAMINE REDUCTASE"/>
    <property type="match status" value="1"/>
</dbReference>
<evidence type="ECO:0000256" key="5">
    <source>
        <dbReference type="ARBA" id="ARBA00010485"/>
    </source>
</evidence>
<reference evidence="22 23" key="1">
    <citation type="journal article" date="2015" name="Genome Announc.">
        <title>Complete Genome Sequence of Pseudoxanthomonas suwonensis Strain J1, a Cellulose-Degrading Bacterium Isolated from Leaf- and Wood-Enriched Soil.</title>
        <authorList>
            <person name="Hou L."/>
            <person name="Jiang J."/>
            <person name="Xu Z."/>
            <person name="Zhou Y."/>
            <person name="Leung F.C."/>
        </authorList>
    </citation>
    <scope>NUCLEOTIDE SEQUENCE [LARGE SCALE GENOMIC DNA]</scope>
    <source>
        <strain evidence="22 23">J1</strain>
    </source>
</reference>
<keyword evidence="16 20" id="KW-0131">Cell cycle</keyword>
<dbReference type="InterPro" id="IPR016167">
    <property type="entry name" value="FAD-bd_PCMH_sub1"/>
</dbReference>
<dbReference type="GO" id="GO:0005829">
    <property type="term" value="C:cytosol"/>
    <property type="evidence" value="ECO:0007669"/>
    <property type="project" value="TreeGrafter"/>
</dbReference>
<comment type="subcellular location">
    <subcellularLocation>
        <location evidence="3 20">Cytoplasm</location>
    </subcellularLocation>
</comment>
<keyword evidence="13 20" id="KW-0133">Cell shape</keyword>
<keyword evidence="17 20" id="KW-0961">Cell wall biogenesis/degradation</keyword>
<dbReference type="InterPro" id="IPR016169">
    <property type="entry name" value="FAD-bd_PCMH_sub2"/>
</dbReference>
<evidence type="ECO:0000313" key="22">
    <source>
        <dbReference type="EMBL" id="AKC85585.1"/>
    </source>
</evidence>